<dbReference type="InterPro" id="IPR014262">
    <property type="entry name" value="HAF_rpt"/>
</dbReference>
<evidence type="ECO:0000256" key="1">
    <source>
        <dbReference type="SAM" id="MobiDB-lite"/>
    </source>
</evidence>
<dbReference type="STRING" id="326424.FRAAL3278"/>
<protein>
    <submittedName>
        <fullName evidence="2">Uncharacterized protein</fullName>
    </submittedName>
</protein>
<name>Q0RKN4_FRAAA</name>
<dbReference type="eggNOG" id="COG5563">
    <property type="taxonomic scope" value="Bacteria"/>
</dbReference>
<dbReference type="HOGENOM" id="CLU_054530_0_0_11"/>
<keyword evidence="3" id="KW-1185">Reference proteome</keyword>
<dbReference type="Proteomes" id="UP000000657">
    <property type="component" value="Chromosome"/>
</dbReference>
<gene>
    <name evidence="2" type="ordered locus">FRAAL3278</name>
</gene>
<dbReference type="AlphaFoldDB" id="Q0RKN4"/>
<dbReference type="KEGG" id="fal:FRAAL3278"/>
<reference evidence="2 3" key="1">
    <citation type="journal article" date="2007" name="Genome Res.">
        <title>Genome characteristics of facultatively symbiotic Frankia sp. strains reflect host range and host plant biogeography.</title>
        <authorList>
            <person name="Normand P."/>
            <person name="Lapierre P."/>
            <person name="Tisa L.S."/>
            <person name="Gogarten J.P."/>
            <person name="Alloisio N."/>
            <person name="Bagnarol E."/>
            <person name="Bassi C.A."/>
            <person name="Berry A.M."/>
            <person name="Bickhart D.M."/>
            <person name="Choisne N."/>
            <person name="Couloux A."/>
            <person name="Cournoyer B."/>
            <person name="Cruveiller S."/>
            <person name="Daubin V."/>
            <person name="Demange N."/>
            <person name="Francino M.P."/>
            <person name="Goltsman E."/>
            <person name="Huang Y."/>
            <person name="Kopp O.R."/>
            <person name="Labarre L."/>
            <person name="Lapidus A."/>
            <person name="Lavire C."/>
            <person name="Marechal J."/>
            <person name="Martinez M."/>
            <person name="Mastronunzio J.E."/>
            <person name="Mullin B.C."/>
            <person name="Niemann J."/>
            <person name="Pujic P."/>
            <person name="Rawnsley T."/>
            <person name="Rouy Z."/>
            <person name="Schenowitz C."/>
            <person name="Sellstedt A."/>
            <person name="Tavares F."/>
            <person name="Tomkins J.P."/>
            <person name="Vallenet D."/>
            <person name="Valverde C."/>
            <person name="Wall L.G."/>
            <person name="Wang Y."/>
            <person name="Medigue C."/>
            <person name="Benson D.R."/>
        </authorList>
    </citation>
    <scope>NUCLEOTIDE SEQUENCE [LARGE SCALE GENOMIC DNA]</scope>
    <source>
        <strain evidence="3">DSM 45986 / CECT 9034 / ACN14a</strain>
    </source>
</reference>
<dbReference type="NCBIfam" id="TIGR02913">
    <property type="entry name" value="HAF_rpt"/>
    <property type="match status" value="3"/>
</dbReference>
<sequence length="416" mass="42947">MKGTRVENRRAFVQAGLLSALTPALPVSRIRNSFPSRLRSGAVLDGVAGRGGGPATLPAQPSARERTGPQALAATAIPDPTGVGPGQVVCGNVDGLVAGFWQRSAFEVGGFVWRAGVLRVLPQSSRPTAINESGVVVGDLVSHYTRQAFRWAHGRHQPLGYLGGTDELGGRWSQAAGVDARGRIVGTSSVAGGDRHAYLWADNVMTDLGTLGGPSSEGVAVNDHGQVCGTSATATGQNHAFVWSDGRIHDVGTLGGGWSRAVGLNARGQVAGTSETVGGGSRAFLWERGVLRDLGVLSGDQQSEAVGINDNGEILVRSIGTEINAFVWSRGRRTRITGFGLRVDPGGISARGYVCATALNTAGNDHAIRWYQGTTTDLGTLGGDYSFAAAITGAQTVVGSSAVAGAFVPQAVIWTL</sequence>
<accession>Q0RKN4</accession>
<feature type="region of interest" description="Disordered" evidence="1">
    <location>
        <begin position="45"/>
        <end position="66"/>
    </location>
</feature>
<proteinExistence type="predicted"/>
<organism evidence="2 3">
    <name type="scientific">Frankia alni (strain DSM 45986 / CECT 9034 / ACN14a)</name>
    <dbReference type="NCBI Taxonomy" id="326424"/>
    <lineage>
        <taxon>Bacteria</taxon>
        <taxon>Bacillati</taxon>
        <taxon>Actinomycetota</taxon>
        <taxon>Actinomycetes</taxon>
        <taxon>Frankiales</taxon>
        <taxon>Frankiaceae</taxon>
        <taxon>Frankia</taxon>
    </lineage>
</organism>
<evidence type="ECO:0000313" key="2">
    <source>
        <dbReference type="EMBL" id="CAJ61922.1"/>
    </source>
</evidence>
<dbReference type="EMBL" id="CT573213">
    <property type="protein sequence ID" value="CAJ61922.1"/>
    <property type="molecule type" value="Genomic_DNA"/>
</dbReference>
<evidence type="ECO:0000313" key="3">
    <source>
        <dbReference type="Proteomes" id="UP000000657"/>
    </source>
</evidence>